<evidence type="ECO:0000313" key="1">
    <source>
        <dbReference type="EMBL" id="CAG6490532.1"/>
    </source>
</evidence>
<proteinExistence type="predicted"/>
<dbReference type="AlphaFoldDB" id="A0A8D8CBU8"/>
<accession>A0A8D8CBU8</accession>
<protein>
    <submittedName>
        <fullName evidence="1">(northern house mosquito) hypothetical protein</fullName>
    </submittedName>
</protein>
<name>A0A8D8CBU8_CULPI</name>
<dbReference type="EMBL" id="HBUE01115923">
    <property type="protein sequence ID" value="CAG6490532.1"/>
    <property type="molecule type" value="Transcribed_RNA"/>
</dbReference>
<reference evidence="1" key="1">
    <citation type="submission" date="2021-05" db="EMBL/GenBank/DDBJ databases">
        <authorList>
            <person name="Alioto T."/>
            <person name="Alioto T."/>
            <person name="Gomez Garrido J."/>
        </authorList>
    </citation>
    <scope>NUCLEOTIDE SEQUENCE</scope>
</reference>
<sequence>MVLTILLNRMHLQTLHKTTIVVNGALLEFGNFPTCLRPLQMLFQVFFPTSILKKISKNQGATKIIAVHLKLKAFNFVFFYYAPFRYFAILNVWTTDQKKPHNFRKQIIFIDSLIFC</sequence>
<organism evidence="1">
    <name type="scientific">Culex pipiens</name>
    <name type="common">House mosquito</name>
    <dbReference type="NCBI Taxonomy" id="7175"/>
    <lineage>
        <taxon>Eukaryota</taxon>
        <taxon>Metazoa</taxon>
        <taxon>Ecdysozoa</taxon>
        <taxon>Arthropoda</taxon>
        <taxon>Hexapoda</taxon>
        <taxon>Insecta</taxon>
        <taxon>Pterygota</taxon>
        <taxon>Neoptera</taxon>
        <taxon>Endopterygota</taxon>
        <taxon>Diptera</taxon>
        <taxon>Nematocera</taxon>
        <taxon>Culicoidea</taxon>
        <taxon>Culicidae</taxon>
        <taxon>Culicinae</taxon>
        <taxon>Culicini</taxon>
        <taxon>Culex</taxon>
        <taxon>Culex</taxon>
    </lineage>
</organism>